<dbReference type="OrthoDB" id="5984457at2759"/>
<dbReference type="InterPro" id="IPR031600">
    <property type="entry name" value="DUF4706"/>
</dbReference>
<dbReference type="PANTHER" id="PTHR34394:SF1">
    <property type="entry name" value="SIMILAR TO RIKEN CDNA 2310022B05"/>
    <property type="match status" value="1"/>
</dbReference>
<organism evidence="2 3">
    <name type="scientific">Tribolium castaneum</name>
    <name type="common">Red flour beetle</name>
    <dbReference type="NCBI Taxonomy" id="7070"/>
    <lineage>
        <taxon>Eukaryota</taxon>
        <taxon>Metazoa</taxon>
        <taxon>Ecdysozoa</taxon>
        <taxon>Arthropoda</taxon>
        <taxon>Hexapoda</taxon>
        <taxon>Insecta</taxon>
        <taxon>Pterygota</taxon>
        <taxon>Neoptera</taxon>
        <taxon>Endopterygota</taxon>
        <taxon>Coleoptera</taxon>
        <taxon>Polyphaga</taxon>
        <taxon>Cucujiformia</taxon>
        <taxon>Tenebrionidae</taxon>
        <taxon>Tenebrionidae incertae sedis</taxon>
        <taxon>Tribolium</taxon>
    </lineage>
</organism>
<sequence>MALEQIAEEYFSQLNPMARRMYADMKETKSAYEDLWESISEKEQKQLLSESIITPEVLLKYKQNEIEESVSEYAVKLIIDDHCTYQDEHSGPFSFKTRSQRNLTLFEAEEKPKPVVKHKPKKKVVEMFEVPEDKIEKDSVGNTLPKTGLDFLDNW</sequence>
<dbReference type="Pfam" id="PF15797">
    <property type="entry name" value="DUF4706"/>
    <property type="match status" value="1"/>
</dbReference>
<dbReference type="KEGG" id="tca:103313191"/>
<dbReference type="AlphaFoldDB" id="D6WMJ4"/>
<feature type="domain" description="DUF4706" evidence="1">
    <location>
        <begin position="9"/>
        <end position="103"/>
    </location>
</feature>
<gene>
    <name evidence="2" type="primary">AUGUSTUS-3.0.2_13229</name>
    <name evidence="2" type="ORF">TcasGA2_TC013229</name>
</gene>
<dbReference type="EMBL" id="KQ971343">
    <property type="protein sequence ID" value="EFA03289.1"/>
    <property type="molecule type" value="Genomic_DNA"/>
</dbReference>
<dbReference type="PANTHER" id="PTHR34394">
    <property type="entry name" value="SIMILAR TO RIKEN CDNA 2310022B05"/>
    <property type="match status" value="1"/>
</dbReference>
<name>D6WMJ4_TRICA</name>
<evidence type="ECO:0000313" key="3">
    <source>
        <dbReference type="Proteomes" id="UP000007266"/>
    </source>
</evidence>
<dbReference type="HOGENOM" id="CLU_1697793_0_0_1"/>
<dbReference type="PhylomeDB" id="D6WMJ4"/>
<evidence type="ECO:0000313" key="2">
    <source>
        <dbReference type="EMBL" id="EFA03289.1"/>
    </source>
</evidence>
<reference evidence="2 3" key="2">
    <citation type="journal article" date="2010" name="Nucleic Acids Res.">
        <title>BeetleBase in 2010: revisions to provide comprehensive genomic information for Tribolium castaneum.</title>
        <authorList>
            <person name="Kim H.S."/>
            <person name="Murphy T."/>
            <person name="Xia J."/>
            <person name="Caragea D."/>
            <person name="Park Y."/>
            <person name="Beeman R.W."/>
            <person name="Lorenzen M.D."/>
            <person name="Butcher S."/>
            <person name="Manak J.R."/>
            <person name="Brown S.J."/>
        </authorList>
    </citation>
    <scope>GENOME REANNOTATION</scope>
    <source>
        <strain evidence="2 3">Georgia GA2</strain>
    </source>
</reference>
<dbReference type="eggNOG" id="ENOG502R926">
    <property type="taxonomic scope" value="Eukaryota"/>
</dbReference>
<keyword evidence="3" id="KW-1185">Reference proteome</keyword>
<protein>
    <submittedName>
        <fullName evidence="2">Uncharacterized protein C1orf198 homolog-like Protein</fullName>
    </submittedName>
</protein>
<dbReference type="Proteomes" id="UP000007266">
    <property type="component" value="Linkage group 5"/>
</dbReference>
<accession>D6WMJ4</accession>
<reference evidence="2 3" key="1">
    <citation type="journal article" date="2008" name="Nature">
        <title>The genome of the model beetle and pest Tribolium castaneum.</title>
        <authorList>
            <consortium name="Tribolium Genome Sequencing Consortium"/>
            <person name="Richards S."/>
            <person name="Gibbs R.A."/>
            <person name="Weinstock G.M."/>
            <person name="Brown S.J."/>
            <person name="Denell R."/>
            <person name="Beeman R.W."/>
            <person name="Gibbs R."/>
            <person name="Beeman R.W."/>
            <person name="Brown S.J."/>
            <person name="Bucher G."/>
            <person name="Friedrich M."/>
            <person name="Grimmelikhuijzen C.J."/>
            <person name="Klingler M."/>
            <person name="Lorenzen M."/>
            <person name="Richards S."/>
            <person name="Roth S."/>
            <person name="Schroder R."/>
            <person name="Tautz D."/>
            <person name="Zdobnov E.M."/>
            <person name="Muzny D."/>
            <person name="Gibbs R.A."/>
            <person name="Weinstock G.M."/>
            <person name="Attaway T."/>
            <person name="Bell S."/>
            <person name="Buhay C.J."/>
            <person name="Chandrabose M.N."/>
            <person name="Chavez D."/>
            <person name="Clerk-Blankenburg K.P."/>
            <person name="Cree A."/>
            <person name="Dao M."/>
            <person name="Davis C."/>
            <person name="Chacko J."/>
            <person name="Dinh H."/>
            <person name="Dugan-Rocha S."/>
            <person name="Fowler G."/>
            <person name="Garner T.T."/>
            <person name="Garnes J."/>
            <person name="Gnirke A."/>
            <person name="Hawes A."/>
            <person name="Hernandez J."/>
            <person name="Hines S."/>
            <person name="Holder M."/>
            <person name="Hume J."/>
            <person name="Jhangiani S.N."/>
            <person name="Joshi V."/>
            <person name="Khan Z.M."/>
            <person name="Jackson L."/>
            <person name="Kovar C."/>
            <person name="Kowis A."/>
            <person name="Lee S."/>
            <person name="Lewis L.R."/>
            <person name="Margolis J."/>
            <person name="Morgan M."/>
            <person name="Nazareth L.V."/>
            <person name="Nguyen N."/>
            <person name="Okwuonu G."/>
            <person name="Parker D."/>
            <person name="Richards S."/>
            <person name="Ruiz S.J."/>
            <person name="Santibanez J."/>
            <person name="Savard J."/>
            <person name="Scherer S.E."/>
            <person name="Schneider B."/>
            <person name="Sodergren E."/>
            <person name="Tautz D."/>
            <person name="Vattahil S."/>
            <person name="Villasana D."/>
            <person name="White C.S."/>
            <person name="Wright R."/>
            <person name="Park Y."/>
            <person name="Beeman R.W."/>
            <person name="Lord J."/>
            <person name="Oppert B."/>
            <person name="Lorenzen M."/>
            <person name="Brown S."/>
            <person name="Wang L."/>
            <person name="Savard J."/>
            <person name="Tautz D."/>
            <person name="Richards S."/>
            <person name="Weinstock G."/>
            <person name="Gibbs R.A."/>
            <person name="Liu Y."/>
            <person name="Worley K."/>
            <person name="Weinstock G."/>
            <person name="Elsik C.G."/>
            <person name="Reese J.T."/>
            <person name="Elhaik E."/>
            <person name="Landan G."/>
            <person name="Graur D."/>
            <person name="Arensburger P."/>
            <person name="Atkinson P."/>
            <person name="Beeman R.W."/>
            <person name="Beidler J."/>
            <person name="Brown S.J."/>
            <person name="Demuth J.P."/>
            <person name="Drury D.W."/>
            <person name="Du Y.Z."/>
            <person name="Fujiwara H."/>
            <person name="Lorenzen M."/>
            <person name="Maselli V."/>
            <person name="Osanai M."/>
            <person name="Park Y."/>
            <person name="Robertson H.M."/>
            <person name="Tu Z."/>
            <person name="Wang J.J."/>
            <person name="Wang S."/>
            <person name="Richards S."/>
            <person name="Song H."/>
            <person name="Zhang L."/>
            <person name="Sodergren E."/>
            <person name="Werner D."/>
            <person name="Stanke M."/>
            <person name="Morgenstern B."/>
            <person name="Solovyev V."/>
            <person name="Kosarev P."/>
            <person name="Brown G."/>
            <person name="Chen H.C."/>
            <person name="Ermolaeva O."/>
            <person name="Hlavina W."/>
            <person name="Kapustin Y."/>
            <person name="Kiryutin B."/>
            <person name="Kitts P."/>
            <person name="Maglott D."/>
            <person name="Pruitt K."/>
            <person name="Sapojnikov V."/>
            <person name="Souvorov A."/>
            <person name="Mackey A.J."/>
            <person name="Waterhouse R.M."/>
            <person name="Wyder S."/>
            <person name="Zdobnov E.M."/>
            <person name="Zdobnov E.M."/>
            <person name="Wyder S."/>
            <person name="Kriventseva E.V."/>
            <person name="Kadowaki T."/>
            <person name="Bork P."/>
            <person name="Aranda M."/>
            <person name="Bao R."/>
            <person name="Beermann A."/>
            <person name="Berns N."/>
            <person name="Bolognesi R."/>
            <person name="Bonneton F."/>
            <person name="Bopp D."/>
            <person name="Brown S.J."/>
            <person name="Bucher G."/>
            <person name="Butts T."/>
            <person name="Chaumot A."/>
            <person name="Denell R.E."/>
            <person name="Ferrier D.E."/>
            <person name="Friedrich M."/>
            <person name="Gordon C.M."/>
            <person name="Jindra M."/>
            <person name="Klingler M."/>
            <person name="Lan Q."/>
            <person name="Lattorff H.M."/>
            <person name="Laudet V."/>
            <person name="von Levetsow C."/>
            <person name="Liu Z."/>
            <person name="Lutz R."/>
            <person name="Lynch J.A."/>
            <person name="da Fonseca R.N."/>
            <person name="Posnien N."/>
            <person name="Reuter R."/>
            <person name="Roth S."/>
            <person name="Savard J."/>
            <person name="Schinko J.B."/>
            <person name="Schmitt C."/>
            <person name="Schoppmeier M."/>
            <person name="Schroder R."/>
            <person name="Shippy T.D."/>
            <person name="Simonnet F."/>
            <person name="Marques-Souza H."/>
            <person name="Tautz D."/>
            <person name="Tomoyasu Y."/>
            <person name="Trauner J."/>
            <person name="Van der Zee M."/>
            <person name="Vervoort M."/>
            <person name="Wittkopp N."/>
            <person name="Wimmer E.A."/>
            <person name="Yang X."/>
            <person name="Jones A.K."/>
            <person name="Sattelle D.B."/>
            <person name="Ebert P.R."/>
            <person name="Nelson D."/>
            <person name="Scott J.G."/>
            <person name="Beeman R.W."/>
            <person name="Muthukrishnan S."/>
            <person name="Kramer K.J."/>
            <person name="Arakane Y."/>
            <person name="Beeman R.W."/>
            <person name="Zhu Q."/>
            <person name="Hogenkamp D."/>
            <person name="Dixit R."/>
            <person name="Oppert B."/>
            <person name="Jiang H."/>
            <person name="Zou Z."/>
            <person name="Marshall J."/>
            <person name="Elpidina E."/>
            <person name="Vinokurov K."/>
            <person name="Oppert C."/>
            <person name="Zou Z."/>
            <person name="Evans J."/>
            <person name="Lu Z."/>
            <person name="Zhao P."/>
            <person name="Sumathipala N."/>
            <person name="Altincicek B."/>
            <person name="Vilcinskas A."/>
            <person name="Williams M."/>
            <person name="Hultmark D."/>
            <person name="Hetru C."/>
            <person name="Jiang H."/>
            <person name="Grimmelikhuijzen C.J."/>
            <person name="Hauser F."/>
            <person name="Cazzamali G."/>
            <person name="Williamson M."/>
            <person name="Park Y."/>
            <person name="Li B."/>
            <person name="Tanaka Y."/>
            <person name="Predel R."/>
            <person name="Neupert S."/>
            <person name="Schachtner J."/>
            <person name="Verleyen P."/>
            <person name="Raible F."/>
            <person name="Bork P."/>
            <person name="Friedrich M."/>
            <person name="Walden K.K."/>
            <person name="Robertson H.M."/>
            <person name="Angeli S."/>
            <person name="Foret S."/>
            <person name="Bucher G."/>
            <person name="Schuetz S."/>
            <person name="Maleszka R."/>
            <person name="Wimmer E.A."/>
            <person name="Beeman R.W."/>
            <person name="Lorenzen M."/>
            <person name="Tomoyasu Y."/>
            <person name="Miller S.C."/>
            <person name="Grossmann D."/>
            <person name="Bucher G."/>
        </authorList>
    </citation>
    <scope>NUCLEOTIDE SEQUENCE [LARGE SCALE GENOMIC DNA]</scope>
    <source>
        <strain evidence="2 3">Georgia GA2</strain>
    </source>
</reference>
<dbReference type="STRING" id="7070.D6WMJ4"/>
<dbReference type="OMA" id="RICDDIS"/>
<evidence type="ECO:0000259" key="1">
    <source>
        <dbReference type="Pfam" id="PF15797"/>
    </source>
</evidence>
<dbReference type="InParanoid" id="D6WMJ4"/>
<proteinExistence type="predicted"/>